<evidence type="ECO:0000313" key="2">
    <source>
        <dbReference type="EMBL" id="GII56284.1"/>
    </source>
</evidence>
<proteinExistence type="predicted"/>
<dbReference type="EMBL" id="BOOR01000034">
    <property type="protein sequence ID" value="GII56284.1"/>
    <property type="molecule type" value="Genomic_DNA"/>
</dbReference>
<accession>A0A8J3XX74</accession>
<organism evidence="2 3">
    <name type="scientific">Planotetraspora thailandica</name>
    <dbReference type="NCBI Taxonomy" id="487172"/>
    <lineage>
        <taxon>Bacteria</taxon>
        <taxon>Bacillati</taxon>
        <taxon>Actinomycetota</taxon>
        <taxon>Actinomycetes</taxon>
        <taxon>Streptosporangiales</taxon>
        <taxon>Streptosporangiaceae</taxon>
        <taxon>Planotetraspora</taxon>
    </lineage>
</organism>
<keyword evidence="1" id="KW-0812">Transmembrane</keyword>
<dbReference type="RefSeq" id="WP_239119292.1">
    <property type="nucleotide sequence ID" value="NZ_BOOR01000034.1"/>
</dbReference>
<reference evidence="2" key="1">
    <citation type="submission" date="2021-01" db="EMBL/GenBank/DDBJ databases">
        <title>Whole genome shotgun sequence of Planotetraspora thailandica NBRC 104271.</title>
        <authorList>
            <person name="Komaki H."/>
            <person name="Tamura T."/>
        </authorList>
    </citation>
    <scope>NUCLEOTIDE SEQUENCE</scope>
    <source>
        <strain evidence="2">NBRC 104271</strain>
    </source>
</reference>
<keyword evidence="1" id="KW-1133">Transmembrane helix</keyword>
<evidence type="ECO:0000256" key="1">
    <source>
        <dbReference type="SAM" id="Phobius"/>
    </source>
</evidence>
<feature type="transmembrane region" description="Helical" evidence="1">
    <location>
        <begin position="36"/>
        <end position="56"/>
    </location>
</feature>
<gene>
    <name evidence="2" type="ORF">Pth03_46730</name>
</gene>
<protein>
    <submittedName>
        <fullName evidence="2">Uncharacterized protein</fullName>
    </submittedName>
</protein>
<dbReference type="Proteomes" id="UP000605992">
    <property type="component" value="Unassembled WGS sequence"/>
</dbReference>
<feature type="transmembrane region" description="Helical" evidence="1">
    <location>
        <begin position="9"/>
        <end position="30"/>
    </location>
</feature>
<sequence length="168" mass="18652">MSSPGPRRFVAVAVVPYVLLAILIVVTVVGKRSAGASLFIDLALCALAAAWMLWVFTLHPAWRERVPVMAVFFTVLIAIMAILVIRDPWFGVLHGRRIHLRVQGPALAVAACRRRRGGDRVGHGAGVRSGEDDPLRRAHVCRRRGRERDSHGRFRLVRPAQCPAERRA</sequence>
<comment type="caution">
    <text evidence="2">The sequence shown here is derived from an EMBL/GenBank/DDBJ whole genome shotgun (WGS) entry which is preliminary data.</text>
</comment>
<dbReference type="AlphaFoldDB" id="A0A8J3XX74"/>
<evidence type="ECO:0000313" key="3">
    <source>
        <dbReference type="Proteomes" id="UP000605992"/>
    </source>
</evidence>
<keyword evidence="1" id="KW-0472">Membrane</keyword>
<keyword evidence="3" id="KW-1185">Reference proteome</keyword>
<name>A0A8J3XX74_9ACTN</name>
<feature type="transmembrane region" description="Helical" evidence="1">
    <location>
        <begin position="68"/>
        <end position="85"/>
    </location>
</feature>